<comment type="similarity">
    <text evidence="2 9 10">Belongs to the TRAFAC class translation factor GTPase superfamily. Classic translation factor GTPase family. IF-2 subfamily.</text>
</comment>
<dbReference type="InterPro" id="IPR006847">
    <property type="entry name" value="IF2_N"/>
</dbReference>
<dbReference type="SUPFAM" id="SSF50447">
    <property type="entry name" value="Translation proteins"/>
    <property type="match status" value="2"/>
</dbReference>
<dbReference type="InterPro" id="IPR004161">
    <property type="entry name" value="EFTu-like_2"/>
</dbReference>
<proteinExistence type="inferred from homology"/>
<feature type="binding site" evidence="9">
    <location>
        <begin position="731"/>
        <end position="734"/>
    </location>
    <ligand>
        <name>GTP</name>
        <dbReference type="ChEBI" id="CHEBI:37565"/>
    </ligand>
</feature>
<dbReference type="InterPro" id="IPR005225">
    <property type="entry name" value="Small_GTP-bd"/>
</dbReference>
<keyword evidence="6 9" id="KW-0547">Nucleotide-binding</keyword>
<evidence type="ECO:0000259" key="13">
    <source>
        <dbReference type="PROSITE" id="PS51722"/>
    </source>
</evidence>
<evidence type="ECO:0000256" key="9">
    <source>
        <dbReference type="HAMAP-Rule" id="MF_00100"/>
    </source>
</evidence>
<dbReference type="InterPro" id="IPR053905">
    <property type="entry name" value="EF-G-like_DII"/>
</dbReference>
<keyword evidence="7 9" id="KW-0648">Protein biosynthesis</keyword>
<dbReference type="InterPro" id="IPR000795">
    <property type="entry name" value="T_Tr_GTP-bd_dom"/>
</dbReference>
<keyword evidence="15" id="KW-1185">Reference proteome</keyword>
<dbReference type="Proteomes" id="UP001242480">
    <property type="component" value="Unassembled WGS sequence"/>
</dbReference>
<feature type="compositionally biased region" description="Pro residues" evidence="12">
    <location>
        <begin position="171"/>
        <end position="183"/>
    </location>
</feature>
<accession>A0ABU0JE29</accession>
<comment type="subcellular location">
    <subcellularLocation>
        <location evidence="1 9 11">Cytoplasm</location>
    </subcellularLocation>
</comment>
<dbReference type="InterPro" id="IPR023115">
    <property type="entry name" value="TIF_IF2_dom3"/>
</dbReference>
<evidence type="ECO:0000256" key="1">
    <source>
        <dbReference type="ARBA" id="ARBA00004496"/>
    </source>
</evidence>
<keyword evidence="8 9" id="KW-0342">GTP-binding</keyword>
<feature type="region of interest" description="Disordered" evidence="12">
    <location>
        <begin position="1"/>
        <end position="515"/>
    </location>
</feature>
<keyword evidence="4 9" id="KW-0963">Cytoplasm</keyword>
<evidence type="ECO:0000313" key="15">
    <source>
        <dbReference type="Proteomes" id="UP001242480"/>
    </source>
</evidence>
<dbReference type="PANTHER" id="PTHR43381:SF5">
    <property type="entry name" value="TR-TYPE G DOMAIN-CONTAINING PROTEIN"/>
    <property type="match status" value="1"/>
</dbReference>
<dbReference type="CDD" id="cd03702">
    <property type="entry name" value="IF2_mtIF2_II"/>
    <property type="match status" value="1"/>
</dbReference>
<dbReference type="EMBL" id="JAUSVX010000012">
    <property type="protein sequence ID" value="MDQ0472533.1"/>
    <property type="molecule type" value="Genomic_DNA"/>
</dbReference>
<dbReference type="Pfam" id="PF08364">
    <property type="entry name" value="IF2_assoc"/>
    <property type="match status" value="1"/>
</dbReference>
<reference evidence="14 15" key="1">
    <citation type="submission" date="2023-07" db="EMBL/GenBank/DDBJ databases">
        <title>Genomic Encyclopedia of Type Strains, Phase IV (KMG-IV): sequencing the most valuable type-strain genomes for metagenomic binning, comparative biology and taxonomic classification.</title>
        <authorList>
            <person name="Goeker M."/>
        </authorList>
    </citation>
    <scope>NUCLEOTIDE SEQUENCE [LARGE SCALE GENOMIC DNA]</scope>
    <source>
        <strain evidence="14 15">DSM 19619</strain>
    </source>
</reference>
<comment type="function">
    <text evidence="9 10">One of the essential components for the initiation of protein synthesis. Protects formylmethionyl-tRNA from spontaneous hydrolysis and promotes its binding to the 30S ribosomal subunits. Also involved in the hydrolysis of GTP during the formation of the 70S ribosomal complex.</text>
</comment>
<dbReference type="RefSeq" id="WP_307279484.1">
    <property type="nucleotide sequence ID" value="NZ_JAUSVX010000012.1"/>
</dbReference>
<dbReference type="GO" id="GO:0003743">
    <property type="term" value="F:translation initiation factor activity"/>
    <property type="evidence" value="ECO:0007669"/>
    <property type="project" value="UniProtKB-KW"/>
</dbReference>
<comment type="caution">
    <text evidence="9">Lacks conserved residue(s) required for the propagation of feature annotation.</text>
</comment>
<feature type="compositionally biased region" description="Basic and acidic residues" evidence="12">
    <location>
        <begin position="483"/>
        <end position="496"/>
    </location>
</feature>
<dbReference type="Pfam" id="PF11987">
    <property type="entry name" value="IF-2"/>
    <property type="match status" value="1"/>
</dbReference>
<dbReference type="InterPro" id="IPR027417">
    <property type="entry name" value="P-loop_NTPase"/>
</dbReference>
<evidence type="ECO:0000256" key="2">
    <source>
        <dbReference type="ARBA" id="ARBA00007733"/>
    </source>
</evidence>
<feature type="compositionally biased region" description="Gly residues" evidence="12">
    <location>
        <begin position="421"/>
        <end position="431"/>
    </location>
</feature>
<evidence type="ECO:0000313" key="14">
    <source>
        <dbReference type="EMBL" id="MDQ0472533.1"/>
    </source>
</evidence>
<dbReference type="Pfam" id="PF04760">
    <property type="entry name" value="IF2_N"/>
    <property type="match status" value="1"/>
</dbReference>
<feature type="compositionally biased region" description="Pro residues" evidence="12">
    <location>
        <begin position="54"/>
        <end position="119"/>
    </location>
</feature>
<dbReference type="Gene3D" id="3.40.50.300">
    <property type="entry name" value="P-loop containing nucleotide triphosphate hydrolases"/>
    <property type="match status" value="1"/>
</dbReference>
<dbReference type="InterPro" id="IPR013575">
    <property type="entry name" value="IF2_assoc_dom_bac"/>
</dbReference>
<evidence type="ECO:0000256" key="4">
    <source>
        <dbReference type="ARBA" id="ARBA00022490"/>
    </source>
</evidence>
<evidence type="ECO:0000256" key="7">
    <source>
        <dbReference type="ARBA" id="ARBA00022917"/>
    </source>
</evidence>
<evidence type="ECO:0000256" key="5">
    <source>
        <dbReference type="ARBA" id="ARBA00022540"/>
    </source>
</evidence>
<dbReference type="InterPro" id="IPR044145">
    <property type="entry name" value="IF2_II"/>
</dbReference>
<evidence type="ECO:0000256" key="10">
    <source>
        <dbReference type="RuleBase" id="RU000644"/>
    </source>
</evidence>
<feature type="compositionally biased region" description="Low complexity" evidence="12">
    <location>
        <begin position="120"/>
        <end position="143"/>
    </location>
</feature>
<dbReference type="CDD" id="cd03692">
    <property type="entry name" value="mtIF2_IVc"/>
    <property type="match status" value="1"/>
</dbReference>
<dbReference type="Pfam" id="PF03144">
    <property type="entry name" value="GTP_EFTU_D2"/>
    <property type="match status" value="1"/>
</dbReference>
<dbReference type="InterPro" id="IPR036925">
    <property type="entry name" value="TIF_IF2_dom3_sf"/>
</dbReference>
<dbReference type="PROSITE" id="PS51722">
    <property type="entry name" value="G_TR_2"/>
    <property type="match status" value="1"/>
</dbReference>
<comment type="caution">
    <text evidence="14">The sequence shown here is derived from an EMBL/GenBank/DDBJ whole genome shotgun (WGS) entry which is preliminary data.</text>
</comment>
<evidence type="ECO:0000256" key="3">
    <source>
        <dbReference type="ARBA" id="ARBA00020675"/>
    </source>
</evidence>
<gene>
    <name evidence="9" type="primary">infB</name>
    <name evidence="14" type="ORF">QO011_005562</name>
</gene>
<dbReference type="Pfam" id="PF22042">
    <property type="entry name" value="EF-G_D2"/>
    <property type="match status" value="1"/>
</dbReference>
<dbReference type="InterPro" id="IPR000178">
    <property type="entry name" value="TF_IF2_bacterial-like"/>
</dbReference>
<dbReference type="NCBIfam" id="TIGR00231">
    <property type="entry name" value="small_GTP"/>
    <property type="match status" value="1"/>
</dbReference>
<feature type="domain" description="Tr-type G" evidence="13">
    <location>
        <begin position="621"/>
        <end position="791"/>
    </location>
</feature>
<keyword evidence="5 9" id="KW-0396">Initiation factor</keyword>
<evidence type="ECO:0000256" key="8">
    <source>
        <dbReference type="ARBA" id="ARBA00023134"/>
    </source>
</evidence>
<organism evidence="14 15">
    <name type="scientific">Labrys wisconsinensis</name>
    <dbReference type="NCBI Taxonomy" id="425677"/>
    <lineage>
        <taxon>Bacteria</taxon>
        <taxon>Pseudomonadati</taxon>
        <taxon>Pseudomonadota</taxon>
        <taxon>Alphaproteobacteria</taxon>
        <taxon>Hyphomicrobiales</taxon>
        <taxon>Xanthobacteraceae</taxon>
        <taxon>Labrys</taxon>
    </lineage>
</organism>
<dbReference type="SUPFAM" id="SSF52540">
    <property type="entry name" value="P-loop containing nucleoside triphosphate hydrolases"/>
    <property type="match status" value="1"/>
</dbReference>
<name>A0ABU0JE29_9HYPH</name>
<protein>
    <recommendedName>
        <fullName evidence="3 9">Translation initiation factor IF-2</fullName>
    </recommendedName>
</protein>
<feature type="compositionally biased region" description="Polar residues" evidence="12">
    <location>
        <begin position="1"/>
        <end position="19"/>
    </location>
</feature>
<dbReference type="CDD" id="cd01887">
    <property type="entry name" value="IF2_eIF5B"/>
    <property type="match status" value="1"/>
</dbReference>
<dbReference type="PANTHER" id="PTHR43381">
    <property type="entry name" value="TRANSLATION INITIATION FACTOR IF-2-RELATED"/>
    <property type="match status" value="1"/>
</dbReference>
<feature type="binding site" evidence="9">
    <location>
        <begin position="677"/>
        <end position="681"/>
    </location>
    <ligand>
        <name>GTP</name>
        <dbReference type="ChEBI" id="CHEBI:37565"/>
    </ligand>
</feature>
<feature type="compositionally biased region" description="Pro residues" evidence="12">
    <location>
        <begin position="144"/>
        <end position="164"/>
    </location>
</feature>
<feature type="compositionally biased region" description="Basic and acidic residues" evidence="12">
    <location>
        <begin position="320"/>
        <end position="352"/>
    </location>
</feature>
<evidence type="ECO:0000256" key="12">
    <source>
        <dbReference type="SAM" id="MobiDB-lite"/>
    </source>
</evidence>
<dbReference type="Gene3D" id="3.40.50.10050">
    <property type="entry name" value="Translation initiation factor IF- 2, domain 3"/>
    <property type="match status" value="1"/>
</dbReference>
<dbReference type="PROSITE" id="PS01176">
    <property type="entry name" value="IF2"/>
    <property type="match status" value="1"/>
</dbReference>
<dbReference type="Pfam" id="PF00009">
    <property type="entry name" value="GTP_EFTU"/>
    <property type="match status" value="1"/>
</dbReference>
<feature type="binding site" evidence="9">
    <location>
        <begin position="630"/>
        <end position="637"/>
    </location>
    <ligand>
        <name>GTP</name>
        <dbReference type="ChEBI" id="CHEBI:37565"/>
    </ligand>
</feature>
<feature type="compositionally biased region" description="Basic and acidic residues" evidence="12">
    <location>
        <begin position="234"/>
        <end position="311"/>
    </location>
</feature>
<feature type="compositionally biased region" description="Low complexity" evidence="12">
    <location>
        <begin position="184"/>
        <end position="196"/>
    </location>
</feature>
<dbReference type="HAMAP" id="MF_00100_B">
    <property type="entry name" value="IF_2_B"/>
    <property type="match status" value="1"/>
</dbReference>
<dbReference type="InterPro" id="IPR015760">
    <property type="entry name" value="TIF_IF2"/>
</dbReference>
<dbReference type="InterPro" id="IPR009000">
    <property type="entry name" value="Transl_B-barrel_sf"/>
</dbReference>
<sequence length="1125" mass="118847">MTDTKNPGDTLTVTPSKTLTLKRPSSAPDIVRQNFSHGRTKAVVVETVKSRRPGPIPSSPPPAPPVQARPPAPPVPPRPAAPPPQAAAPRPAPAAPAAAPVPPRPPVAPQPAAPAPQPAAAPAQAPQPVAAAPQPAAPVARAPAPTPPAPPPAAPVQPVPPPRPAVAAAPPAAPVPTPAPAPAPVRAAAPAAAPARPAAPQPAPRQPTGSPGGQRSGAPQGQRPSRPGMVLRTLSEDEKDARTRALADARVREAEDRKRAAEDAERRAAEDARREAERLAAEARKREEDERHRREEETRRRGEEEARRRLGDAPAPAREAPAERRDGPPPERRPAGPRERDGAPFGDRRPSGPREGGAPRPSGPREGAPFGDRRPSGPREGGAPFGDRRPSGPREGGAPFGDRRPSGPREGGAPFGDRRPGGGGGGGGGFNRGAPAGFGASESPVGAPPTRSVGPSRARAVTEDDDRGPRRTGGPGGRGAAPVKREATPRAGEVKQRGRLTVTSATGDSDERTRSVASFRRRTQRMSGHRQVEQKEKLTREVVIPEAITIQELANRMSERAVDVIRLLMKQGEMKKINDVIDADTAQLIAEELGHTVKRVSEADVEEGLYGEADIDDHLEPRPPVVTIMGHVDHGKTSLLDAIRSANVVSGEAGGITQHIGAYQVVSPLGGKITFIDTPGHAAFTAMRARGAKVTDIVVLVVAADDGVMPQTVEAINHAVAAKVPLIVAINKIDKPDAKPERVRTELLQHNVQVESMGGETLEIEVSAKQKTNLDKLLEAIQLQAEILNLQANPDRAAEGTVIEAKLDRGRGPVATVLVQRGTLHPGDIVVAGAEWGRVRALVNDVGETIAEARPSVPVEVLGFNGTPEAGDRVAVVENEARAREITDYRERQKRERTAARMGAGRGTLADMMSALKSGSGAKELPLVIKADVQGSLEAIVGALEKVGNDEVKARVIHSGVGGITESDITLAEASGAAVIGFNVRAHKEAREAAERTGTEIRYYNIIYDLVDDMKGVLSGLLAPTLREAFLGNAQILEVFNISKVGKVAGCRVTDGRVERGASVRLIRDNVVVHEGKLSTLKRFKDEVKEVQVGQECGMAFENYQDMRAGDVIECYRVEEVKRTL</sequence>
<evidence type="ECO:0000256" key="6">
    <source>
        <dbReference type="ARBA" id="ARBA00022741"/>
    </source>
</evidence>
<evidence type="ECO:0000256" key="11">
    <source>
        <dbReference type="RuleBase" id="RU000645"/>
    </source>
</evidence>
<dbReference type="NCBIfam" id="TIGR00487">
    <property type="entry name" value="IF-2"/>
    <property type="match status" value="1"/>
</dbReference>
<dbReference type="Gene3D" id="2.40.30.10">
    <property type="entry name" value="Translation factors"/>
    <property type="match status" value="2"/>
</dbReference>
<dbReference type="SUPFAM" id="SSF52156">
    <property type="entry name" value="Initiation factor IF2/eIF5b, domain 3"/>
    <property type="match status" value="1"/>
</dbReference>